<evidence type="ECO:0000313" key="1">
    <source>
        <dbReference type="EMBL" id="SFV89658.1"/>
    </source>
</evidence>
<dbReference type="InterPro" id="IPR036249">
    <property type="entry name" value="Thioredoxin-like_sf"/>
</dbReference>
<gene>
    <name evidence="1" type="ORF">MNB_SV-4-216</name>
</gene>
<dbReference type="EMBL" id="FPIB01000001">
    <property type="protein sequence ID" value="SFV89658.1"/>
    <property type="molecule type" value="Genomic_DNA"/>
</dbReference>
<dbReference type="SUPFAM" id="SSF52833">
    <property type="entry name" value="Thioredoxin-like"/>
    <property type="match status" value="1"/>
</dbReference>
<accession>A0A1W1E6Y3</accession>
<dbReference type="Gene3D" id="3.40.30.10">
    <property type="entry name" value="Glutaredoxin"/>
    <property type="match status" value="1"/>
</dbReference>
<reference evidence="1" key="1">
    <citation type="submission" date="2016-10" db="EMBL/GenBank/DDBJ databases">
        <authorList>
            <person name="de Groot N.N."/>
        </authorList>
    </citation>
    <scope>NUCLEOTIDE SEQUENCE</scope>
</reference>
<protein>
    <recommendedName>
        <fullName evidence="2">DUF255 domain-containing protein</fullName>
    </recommendedName>
</protein>
<sequence>MMRTLLFVYMLSGMLFAMNAQQAAKALGVENRYDQAIQKAKRDKKIVVMVVVKEHCRWCEKLVNTTLKDPRVQKHLQDFVTVVVDKDAPYPSDFRENFFPSVFYIDYSTEKSIYENVGYIGAKHFLNDLESVKKTYEGLYSSGK</sequence>
<dbReference type="AlphaFoldDB" id="A0A1W1E6Y3"/>
<evidence type="ECO:0008006" key="2">
    <source>
        <dbReference type="Google" id="ProtNLM"/>
    </source>
</evidence>
<organism evidence="1">
    <name type="scientific">hydrothermal vent metagenome</name>
    <dbReference type="NCBI Taxonomy" id="652676"/>
    <lineage>
        <taxon>unclassified sequences</taxon>
        <taxon>metagenomes</taxon>
        <taxon>ecological metagenomes</taxon>
    </lineage>
</organism>
<name>A0A1W1E6Y3_9ZZZZ</name>
<dbReference type="Pfam" id="PF13899">
    <property type="entry name" value="Thioredoxin_7"/>
    <property type="match status" value="1"/>
</dbReference>
<proteinExistence type="predicted"/>